<evidence type="ECO:0000256" key="3">
    <source>
        <dbReference type="ARBA" id="ARBA00022448"/>
    </source>
</evidence>
<evidence type="ECO:0000256" key="11">
    <source>
        <dbReference type="ARBA" id="ARBA00023284"/>
    </source>
</evidence>
<feature type="transmembrane region" description="Helical" evidence="12">
    <location>
        <begin position="40"/>
        <end position="58"/>
    </location>
</feature>
<keyword evidence="7" id="KW-0560">Oxidoreductase</keyword>
<keyword evidence="10" id="KW-0143">Chaperone</keyword>
<dbReference type="STRING" id="1802661.A2649_02320"/>
<protein>
    <recommendedName>
        <fullName evidence="15">2-oxoglutarate dehydrogenase</fullName>
    </recommendedName>
</protein>
<dbReference type="GO" id="GO:0015035">
    <property type="term" value="F:protein-disulfide reductase activity"/>
    <property type="evidence" value="ECO:0007669"/>
    <property type="project" value="InterPro"/>
</dbReference>
<evidence type="ECO:0000256" key="1">
    <source>
        <dbReference type="ARBA" id="ARBA00004141"/>
    </source>
</evidence>
<dbReference type="GO" id="GO:0016020">
    <property type="term" value="C:membrane"/>
    <property type="evidence" value="ECO:0007669"/>
    <property type="project" value="UniProtKB-SubCell"/>
</dbReference>
<evidence type="ECO:0000256" key="2">
    <source>
        <dbReference type="ARBA" id="ARBA00007602"/>
    </source>
</evidence>
<dbReference type="Pfam" id="PF02600">
    <property type="entry name" value="DsbB"/>
    <property type="match status" value="1"/>
</dbReference>
<name>A0A1F8EEP2_9BACT</name>
<evidence type="ECO:0000256" key="6">
    <source>
        <dbReference type="ARBA" id="ARBA00022989"/>
    </source>
</evidence>
<dbReference type="PANTHER" id="PTHR43469:SF1">
    <property type="entry name" value="SPBETA PROPHAGE-DERIVED DISULFIDE BOND FORMATION PROTEIN B"/>
    <property type="match status" value="1"/>
</dbReference>
<evidence type="ECO:0000313" key="14">
    <source>
        <dbReference type="Proteomes" id="UP000176893"/>
    </source>
</evidence>
<feature type="transmembrane region" description="Helical" evidence="12">
    <location>
        <begin position="67"/>
        <end position="90"/>
    </location>
</feature>
<dbReference type="AlphaFoldDB" id="A0A1F8EEP2"/>
<feature type="transmembrane region" description="Helical" evidence="12">
    <location>
        <begin position="9"/>
        <end position="28"/>
    </location>
</feature>
<organism evidence="13 14">
    <name type="scientific">Candidatus Yanofskybacteria bacterium RIFCSPHIGHO2_01_FULL_41_26</name>
    <dbReference type="NCBI Taxonomy" id="1802661"/>
    <lineage>
        <taxon>Bacteria</taxon>
        <taxon>Candidatus Yanofskyibacteriota</taxon>
    </lineage>
</organism>
<proteinExistence type="inferred from homology"/>
<dbReference type="NCBIfam" id="NF002849">
    <property type="entry name" value="PRK03113.1"/>
    <property type="match status" value="1"/>
</dbReference>
<dbReference type="InterPro" id="IPR023380">
    <property type="entry name" value="DsbB-like_sf"/>
</dbReference>
<dbReference type="PIRSF" id="PIRSF036659">
    <property type="entry name" value="BdbC"/>
    <property type="match status" value="1"/>
</dbReference>
<keyword evidence="6 12" id="KW-1133">Transmembrane helix</keyword>
<keyword evidence="9" id="KW-1015">Disulfide bond</keyword>
<accession>A0A1F8EEP2</accession>
<comment type="caution">
    <text evidence="13">The sequence shown here is derived from an EMBL/GenBank/DDBJ whole genome shotgun (WGS) entry which is preliminary data.</text>
</comment>
<keyword evidence="5" id="KW-0249">Electron transport</keyword>
<evidence type="ECO:0000256" key="12">
    <source>
        <dbReference type="SAM" id="Phobius"/>
    </source>
</evidence>
<keyword evidence="8 12" id="KW-0472">Membrane</keyword>
<keyword evidence="11" id="KW-0676">Redox-active center</keyword>
<dbReference type="HAMAP" id="MF_00287">
    <property type="entry name" value="BdbC"/>
    <property type="match status" value="1"/>
</dbReference>
<dbReference type="EMBL" id="MGJB01000008">
    <property type="protein sequence ID" value="OGM98819.1"/>
    <property type="molecule type" value="Genomic_DNA"/>
</dbReference>
<sequence length="140" mass="15866">MIKLIKDKILYIAWITAVISMTGSLYFGEILGFTPCVLCWYQRIAMYPLVLIIGVGIIKKDKHFYDYALPLSIIGGGIAFYQNLLYYGVIQERLAPCTFGISCTTKYVQLLGFIDIPLLSLLSFILITVALLIHKYDQRS</sequence>
<dbReference type="InterPro" id="IPR012187">
    <property type="entry name" value="Disulphide_bond_form_BdbC"/>
</dbReference>
<evidence type="ECO:0000256" key="9">
    <source>
        <dbReference type="ARBA" id="ARBA00023157"/>
    </source>
</evidence>
<comment type="similarity">
    <text evidence="2">Belongs to the DsbB family. BdbC subfamily.</text>
</comment>
<evidence type="ECO:0000313" key="13">
    <source>
        <dbReference type="EMBL" id="OGM98819.1"/>
    </source>
</evidence>
<evidence type="ECO:0000256" key="8">
    <source>
        <dbReference type="ARBA" id="ARBA00023136"/>
    </source>
</evidence>
<evidence type="ECO:0008006" key="15">
    <source>
        <dbReference type="Google" id="ProtNLM"/>
    </source>
</evidence>
<dbReference type="Gene3D" id="1.20.1550.10">
    <property type="entry name" value="DsbB-like"/>
    <property type="match status" value="1"/>
</dbReference>
<evidence type="ECO:0000256" key="7">
    <source>
        <dbReference type="ARBA" id="ARBA00023002"/>
    </source>
</evidence>
<comment type="subcellular location">
    <subcellularLocation>
        <location evidence="1">Membrane</location>
        <topology evidence="1">Multi-pass membrane protein</topology>
    </subcellularLocation>
</comment>
<dbReference type="SUPFAM" id="SSF158442">
    <property type="entry name" value="DsbB-like"/>
    <property type="match status" value="1"/>
</dbReference>
<feature type="transmembrane region" description="Helical" evidence="12">
    <location>
        <begin position="110"/>
        <end position="133"/>
    </location>
</feature>
<dbReference type="Proteomes" id="UP000176893">
    <property type="component" value="Unassembled WGS sequence"/>
</dbReference>
<evidence type="ECO:0000256" key="4">
    <source>
        <dbReference type="ARBA" id="ARBA00022692"/>
    </source>
</evidence>
<gene>
    <name evidence="13" type="ORF">A2649_02320</name>
</gene>
<evidence type="ECO:0000256" key="10">
    <source>
        <dbReference type="ARBA" id="ARBA00023186"/>
    </source>
</evidence>
<keyword evidence="4 12" id="KW-0812">Transmembrane</keyword>
<reference evidence="13 14" key="1">
    <citation type="journal article" date="2016" name="Nat. Commun.">
        <title>Thousands of microbial genomes shed light on interconnected biogeochemical processes in an aquifer system.</title>
        <authorList>
            <person name="Anantharaman K."/>
            <person name="Brown C.T."/>
            <person name="Hug L.A."/>
            <person name="Sharon I."/>
            <person name="Castelle C.J."/>
            <person name="Probst A.J."/>
            <person name="Thomas B.C."/>
            <person name="Singh A."/>
            <person name="Wilkins M.J."/>
            <person name="Karaoz U."/>
            <person name="Brodie E.L."/>
            <person name="Williams K.H."/>
            <person name="Hubbard S.S."/>
            <person name="Banfield J.F."/>
        </authorList>
    </citation>
    <scope>NUCLEOTIDE SEQUENCE [LARGE SCALE GENOMIC DNA]</scope>
</reference>
<dbReference type="InterPro" id="IPR003752">
    <property type="entry name" value="DiS_bond_form_DsbB/BdbC"/>
</dbReference>
<evidence type="ECO:0000256" key="5">
    <source>
        <dbReference type="ARBA" id="ARBA00022982"/>
    </source>
</evidence>
<dbReference type="PANTHER" id="PTHR43469">
    <property type="entry name" value="DISULFIDE FORMATION PROTEIN-RELATED"/>
    <property type="match status" value="1"/>
</dbReference>
<dbReference type="GO" id="GO:0006457">
    <property type="term" value="P:protein folding"/>
    <property type="evidence" value="ECO:0007669"/>
    <property type="project" value="InterPro"/>
</dbReference>
<keyword evidence="3" id="KW-0813">Transport</keyword>